<comment type="caution">
    <text evidence="2">The sequence shown here is derived from an EMBL/GenBank/DDBJ whole genome shotgun (WGS) entry which is preliminary data.</text>
</comment>
<dbReference type="SUPFAM" id="SSF56925">
    <property type="entry name" value="OMPA-like"/>
    <property type="match status" value="1"/>
</dbReference>
<protein>
    <recommendedName>
        <fullName evidence="4">Porin family protein</fullName>
    </recommendedName>
</protein>
<keyword evidence="3" id="KW-1185">Reference proteome</keyword>
<name>A0A1E5D8L4_9VIBR</name>
<dbReference type="InterPro" id="IPR011250">
    <property type="entry name" value="OMP/PagP_B-barrel"/>
</dbReference>
<gene>
    <name evidence="2" type="ORF">A130_10805</name>
</gene>
<dbReference type="AlphaFoldDB" id="A0A1E5D8L4"/>
<evidence type="ECO:0000256" key="1">
    <source>
        <dbReference type="SAM" id="SignalP"/>
    </source>
</evidence>
<evidence type="ECO:0000313" key="3">
    <source>
        <dbReference type="Proteomes" id="UP000094165"/>
    </source>
</evidence>
<proteinExistence type="predicted"/>
<dbReference type="Gene3D" id="2.40.160.20">
    <property type="match status" value="1"/>
</dbReference>
<evidence type="ECO:0008006" key="4">
    <source>
        <dbReference type="Google" id="ProtNLM"/>
    </source>
</evidence>
<sequence length="197" mass="21615">MTRFHITSLLYLLMVAPFTSSAAEFFITPMVGYSLGGGVEDESDNNYDLSGAVNYSIALETPLDQGRIGLFYSNQSSELDDIKLTSSVQYLHFQSSIYYPATNNISGYLGLGIGGSYVDVDWVKVKYGFSASLFGGVEYQLSSNVALTSQARWLGTVVDNETSGQCTLPTTGNSCTIRFKTDWMNQFQTNVGLRISF</sequence>
<dbReference type="RefSeq" id="WP_017053913.1">
    <property type="nucleotide sequence ID" value="NZ_AJYW02000014.1"/>
</dbReference>
<organism evidence="2 3">
    <name type="scientific">Vibrio genomosp. F6 str. FF-238</name>
    <dbReference type="NCBI Taxonomy" id="1191298"/>
    <lineage>
        <taxon>Bacteria</taxon>
        <taxon>Pseudomonadati</taxon>
        <taxon>Pseudomonadota</taxon>
        <taxon>Gammaproteobacteria</taxon>
        <taxon>Vibrionales</taxon>
        <taxon>Vibrionaceae</taxon>
        <taxon>Vibrio</taxon>
    </lineage>
</organism>
<feature type="chain" id="PRO_5009173635" description="Porin family protein" evidence="1">
    <location>
        <begin position="23"/>
        <end position="197"/>
    </location>
</feature>
<evidence type="ECO:0000313" key="2">
    <source>
        <dbReference type="EMBL" id="OEE80038.1"/>
    </source>
</evidence>
<accession>A0A1E5D8L4</accession>
<feature type="signal peptide" evidence="1">
    <location>
        <begin position="1"/>
        <end position="22"/>
    </location>
</feature>
<dbReference type="EMBL" id="AJYW02000014">
    <property type="protein sequence ID" value="OEE80038.1"/>
    <property type="molecule type" value="Genomic_DNA"/>
</dbReference>
<keyword evidence="1" id="KW-0732">Signal</keyword>
<dbReference type="Proteomes" id="UP000094165">
    <property type="component" value="Unassembled WGS sequence"/>
</dbReference>
<reference evidence="2 3" key="1">
    <citation type="journal article" date="2012" name="Science">
        <title>Ecological populations of bacteria act as socially cohesive units of antibiotic production and resistance.</title>
        <authorList>
            <person name="Cordero O.X."/>
            <person name="Wildschutte H."/>
            <person name="Kirkup B."/>
            <person name="Proehl S."/>
            <person name="Ngo L."/>
            <person name="Hussain F."/>
            <person name="Le Roux F."/>
            <person name="Mincer T."/>
            <person name="Polz M.F."/>
        </authorList>
    </citation>
    <scope>NUCLEOTIDE SEQUENCE [LARGE SCALE GENOMIC DNA]</scope>
    <source>
        <strain evidence="2 3">FF-238</strain>
    </source>
</reference>